<dbReference type="Proteomes" id="UP000816034">
    <property type="component" value="Unassembled WGS sequence"/>
</dbReference>
<dbReference type="RefSeq" id="XP_044556144.1">
    <property type="nucleotide sequence ID" value="XM_044693607.1"/>
</dbReference>
<dbReference type="PROSITE" id="PS50097">
    <property type="entry name" value="BTB"/>
    <property type="match status" value="1"/>
</dbReference>
<dbReference type="GeneID" id="68096469"/>
<dbReference type="CDD" id="cd14733">
    <property type="entry name" value="BACK"/>
    <property type="match status" value="1"/>
</dbReference>
<dbReference type="PANTHER" id="PTHR46965:SF1">
    <property type="entry name" value="BTB_POZ DOMAIN-CONTAINING PROTEIN 19"/>
    <property type="match status" value="1"/>
</dbReference>
<dbReference type="AlphaFoldDB" id="A0AA88H0B1"/>
<keyword evidence="3" id="KW-1185">Reference proteome</keyword>
<protein>
    <recommendedName>
        <fullName evidence="1">BTB domain-containing protein</fullName>
    </recommendedName>
</protein>
<sequence>MLSSFTRVDEAFEDFKRVENGGFPPSDQVHEDVSPSPLVLLKTQDYYDEYEFGIETKESLHADQKPLTPVELWASDVIDCSSYWDGSGMGGGNGVNQTVSYGPRNVIGPSTIYPMAGSNGSAWCPNNTSGPEFITLKYEQAIQIQKVHVYETSCPGATCKISAKRLSDGEWVVLYSGASVTNTGVRDFAPDLAVTDVVSDTIRLDLNMPGQWTEIDAVKIIGLGNGSVEIPPPLSPLCVLYKKLLMDGMYTDVVLYHQESRREIKALRAILAQRSPFLRKLIESATESHQNIVTVSSPFRYSVLMGAIDFIYSNHANLKACHVVETYVLSSEWGIPELAEFCVKRFKGVVNVENVIMFYREAKHHNCTLILDACFDFIVQNYKKVFLQDDLHTLTKQDLLIICRKLAKNGLH</sequence>
<dbReference type="EMBL" id="PYSW02000001">
    <property type="protein sequence ID" value="KAG2394250.1"/>
    <property type="molecule type" value="Genomic_DNA"/>
</dbReference>
<dbReference type="InterPro" id="IPR042846">
    <property type="entry name" value="BTBD19"/>
</dbReference>
<gene>
    <name evidence="2" type="ORF">C9374_004014</name>
</gene>
<evidence type="ECO:0000313" key="2">
    <source>
        <dbReference type="EMBL" id="KAG2394250.1"/>
    </source>
</evidence>
<dbReference type="SMART" id="SM00225">
    <property type="entry name" value="BTB"/>
    <property type="match status" value="1"/>
</dbReference>
<dbReference type="Pfam" id="PF00651">
    <property type="entry name" value="BTB"/>
    <property type="match status" value="1"/>
</dbReference>
<accession>A0AA88H0B1</accession>
<evidence type="ECO:0000259" key="1">
    <source>
        <dbReference type="PROSITE" id="PS50097"/>
    </source>
</evidence>
<dbReference type="PANTHER" id="PTHR46965">
    <property type="entry name" value="BTB/POZ DOMAIN-CONTAINING PROTEIN 19"/>
    <property type="match status" value="1"/>
</dbReference>
<organism evidence="2 3">
    <name type="scientific">Naegleria lovaniensis</name>
    <name type="common">Amoeba</name>
    <dbReference type="NCBI Taxonomy" id="51637"/>
    <lineage>
        <taxon>Eukaryota</taxon>
        <taxon>Discoba</taxon>
        <taxon>Heterolobosea</taxon>
        <taxon>Tetramitia</taxon>
        <taxon>Eutetramitia</taxon>
        <taxon>Vahlkampfiidae</taxon>
        <taxon>Naegleria</taxon>
    </lineage>
</organism>
<dbReference type="Gene3D" id="3.30.710.10">
    <property type="entry name" value="Potassium Channel Kv1.1, Chain A"/>
    <property type="match status" value="1"/>
</dbReference>
<dbReference type="SUPFAM" id="SSF54695">
    <property type="entry name" value="POZ domain"/>
    <property type="match status" value="1"/>
</dbReference>
<evidence type="ECO:0000313" key="3">
    <source>
        <dbReference type="Proteomes" id="UP000816034"/>
    </source>
</evidence>
<feature type="domain" description="BTB" evidence="1">
    <location>
        <begin position="251"/>
        <end position="320"/>
    </location>
</feature>
<comment type="caution">
    <text evidence="2">The sequence shown here is derived from an EMBL/GenBank/DDBJ whole genome shotgun (WGS) entry which is preliminary data.</text>
</comment>
<proteinExistence type="predicted"/>
<reference evidence="2 3" key="1">
    <citation type="journal article" date="2018" name="BMC Genomics">
        <title>The genome of Naegleria lovaniensis, the basis for a comparative approach to unravel pathogenicity factors of the human pathogenic amoeba N. fowleri.</title>
        <authorList>
            <person name="Liechti N."/>
            <person name="Schurch N."/>
            <person name="Bruggmann R."/>
            <person name="Wittwer M."/>
        </authorList>
    </citation>
    <scope>NUCLEOTIDE SEQUENCE [LARGE SCALE GENOMIC DNA]</scope>
    <source>
        <strain evidence="2 3">ATCC 30569</strain>
    </source>
</reference>
<dbReference type="Gene3D" id="1.25.40.420">
    <property type="match status" value="1"/>
</dbReference>
<dbReference type="InterPro" id="IPR000210">
    <property type="entry name" value="BTB/POZ_dom"/>
</dbReference>
<name>A0AA88H0B1_NAELO</name>
<dbReference type="InterPro" id="IPR011333">
    <property type="entry name" value="SKP1/BTB/POZ_sf"/>
</dbReference>